<dbReference type="CDD" id="cd09272">
    <property type="entry name" value="RNase_HI_RT_Ty1"/>
    <property type="match status" value="1"/>
</dbReference>
<sequence length="448" mass="51400">MMMGPGLVAWEHVCIPKSVGGLGLRDIQKWNTTTMTRYVWDIASKKDCLFVKWIHNGYLKDRCWWDYEAPTDCNWFWKKLVGVKNQVKAKMDRATFIMQKFNISNTYQLLFSRPEKKDCKLKGISATRRSMMLAMLAALVYQIWGARNDVLWNKKQWQIRKIVNRVQQERTYYDVLEPDPPPNPPITKVLDYSKLSPTFKAFICSISSHYEPQYYHEAAGIPEWDSAMDIEIEALEKNGIDYSETFASVIKLVTVKLILALAAVFGWHLHQLDVNNAFLHGDLHEDVYMTLPQGKNIGKLQYLTITPDLSFLVNKLSQYLGTPRASHFVAAQRVLQYVKGIPGQGIFFSAQSKIELEAYTDLDWAACLDTRRSTTELKIEHKGPVLMHCDNKAAQHIAANLIFHEITKHIEIDSHLVREKVQQGIIKTAHISTKDQIANLLTKALFPG</sequence>
<dbReference type="PANTHER" id="PTHR11439">
    <property type="entry name" value="GAG-POL-RELATED RETROTRANSPOSON"/>
    <property type="match status" value="1"/>
</dbReference>
<reference evidence="2" key="2">
    <citation type="submission" date="2021-03" db="UniProtKB">
        <authorList>
            <consortium name="EnsemblPlants"/>
        </authorList>
    </citation>
    <scope>IDENTIFICATION</scope>
</reference>
<dbReference type="InterPro" id="IPR013103">
    <property type="entry name" value="RVT_2"/>
</dbReference>
<evidence type="ECO:0000259" key="1">
    <source>
        <dbReference type="Pfam" id="PF07727"/>
    </source>
</evidence>
<dbReference type="Gramene" id="evm.model.01.1877">
    <property type="protein sequence ID" value="cds.evm.model.01.1877"/>
    <property type="gene ID" value="evm.TU.01.1877"/>
</dbReference>
<evidence type="ECO:0000313" key="3">
    <source>
        <dbReference type="Proteomes" id="UP000596661"/>
    </source>
</evidence>
<feature type="domain" description="Reverse transcriptase Ty1/copia-type" evidence="1">
    <location>
        <begin position="238"/>
        <end position="298"/>
    </location>
</feature>
<name>A0A803NIU9_CANSA</name>
<organism evidence="2 3">
    <name type="scientific">Cannabis sativa</name>
    <name type="common">Hemp</name>
    <name type="synonym">Marijuana</name>
    <dbReference type="NCBI Taxonomy" id="3483"/>
    <lineage>
        <taxon>Eukaryota</taxon>
        <taxon>Viridiplantae</taxon>
        <taxon>Streptophyta</taxon>
        <taxon>Embryophyta</taxon>
        <taxon>Tracheophyta</taxon>
        <taxon>Spermatophyta</taxon>
        <taxon>Magnoliopsida</taxon>
        <taxon>eudicotyledons</taxon>
        <taxon>Gunneridae</taxon>
        <taxon>Pentapetalae</taxon>
        <taxon>rosids</taxon>
        <taxon>fabids</taxon>
        <taxon>Rosales</taxon>
        <taxon>Cannabaceae</taxon>
        <taxon>Cannabis</taxon>
    </lineage>
</organism>
<dbReference type="PANTHER" id="PTHR11439:SF470">
    <property type="entry name" value="CYSTEINE-RICH RLK (RECEPTOR-LIKE PROTEIN KINASE) 8"/>
    <property type="match status" value="1"/>
</dbReference>
<dbReference type="Pfam" id="PF07727">
    <property type="entry name" value="RVT_2"/>
    <property type="match status" value="1"/>
</dbReference>
<dbReference type="AlphaFoldDB" id="A0A803NIU9"/>
<protein>
    <recommendedName>
        <fullName evidence="1">Reverse transcriptase Ty1/copia-type domain-containing protein</fullName>
    </recommendedName>
</protein>
<accession>A0A803NIU9</accession>
<reference evidence="2" key="1">
    <citation type="submission" date="2018-11" db="EMBL/GenBank/DDBJ databases">
        <authorList>
            <person name="Grassa J C."/>
        </authorList>
    </citation>
    <scope>NUCLEOTIDE SEQUENCE [LARGE SCALE GENOMIC DNA]</scope>
</reference>
<dbReference type="EMBL" id="UZAU01000053">
    <property type="status" value="NOT_ANNOTATED_CDS"/>
    <property type="molecule type" value="Genomic_DNA"/>
</dbReference>
<evidence type="ECO:0000313" key="2">
    <source>
        <dbReference type="EnsemblPlants" id="cds.evm.model.01.1877"/>
    </source>
</evidence>
<dbReference type="EnsemblPlants" id="evm.model.01.1877">
    <property type="protein sequence ID" value="cds.evm.model.01.1877"/>
    <property type="gene ID" value="evm.TU.01.1877"/>
</dbReference>
<dbReference type="Proteomes" id="UP000596661">
    <property type="component" value="Chromosome 1"/>
</dbReference>
<keyword evidence="3" id="KW-1185">Reference proteome</keyword>
<proteinExistence type="predicted"/>